<gene>
    <name evidence="2" type="ORF">UFOPK3520_00453</name>
</gene>
<organism evidence="2">
    <name type="scientific">freshwater metagenome</name>
    <dbReference type="NCBI Taxonomy" id="449393"/>
    <lineage>
        <taxon>unclassified sequences</taxon>
        <taxon>metagenomes</taxon>
        <taxon>ecological metagenomes</taxon>
    </lineage>
</organism>
<dbReference type="EMBL" id="CAFBSF010000020">
    <property type="protein sequence ID" value="CAB5239962.1"/>
    <property type="molecule type" value="Genomic_DNA"/>
</dbReference>
<dbReference type="AlphaFoldDB" id="A0A6J7XQG8"/>
<feature type="compositionally biased region" description="Low complexity" evidence="1">
    <location>
        <begin position="224"/>
        <end position="237"/>
    </location>
</feature>
<accession>A0A6J7XQG8</accession>
<dbReference type="Gene3D" id="2.60.40.10">
    <property type="entry name" value="Immunoglobulins"/>
    <property type="match status" value="1"/>
</dbReference>
<name>A0A6J7XQG8_9ZZZZ</name>
<sequence>MSTTTTIKRVALVAVAALGFGMLSVVPSSATVVANTFTIDSATDSITLGESATAVLSHNFVTTSAQDSVTITAIKTSSNSSTAGTIQFRPTDSSVSSSSTVFPDYTYVKMRAATPGLDTPTAISAAALWVASASSSGYPDSLTVSAASTNTSVNSTFGVNLVAPTAAGTYVVQFYMTVSAAGAAATTSTTVVSWTVTVVAADTTAVGSSTSTMRSGGPTWGAGTSSTADSAVSVSKSSTRTTPDAVIKIVQKNAAGTTQTGGTNSSLKGESMTVVLAGQGYVTFSADGAGTRPATGAGVTTGTMANGQFINVWSNGTAGTATVTTTTTSGLVIGTETITFTGSVTTLTVTKSYNTMTAYGTIVRSGGKTSGEIVEITATDSGGRKVDGLTLTCVSASPSVITGCGTPTAAADGTGEYYLSFSSASNSTSGQSAVVTVRVVDPAVTTSTAYLTTTVTLTLGGTVATETISFDKSSYSPGEGMVITRSAKDSLGNPVFDGAASVALTSNKVLGGTAIASCTYFAGTCSTSTMSAGAVLVQYTTYAPAASGAFTVSGLGGALGGVLLSATATVSDDAATAAASAAGDAAAEATDAANAATDAANAAAEAADAATAAAQDAADAVASLATQVAELMADLKAQIAAQKAAITALTNLVIKIQKKIKA</sequence>
<feature type="region of interest" description="Disordered" evidence="1">
    <location>
        <begin position="207"/>
        <end position="237"/>
    </location>
</feature>
<proteinExistence type="predicted"/>
<dbReference type="InterPro" id="IPR013783">
    <property type="entry name" value="Ig-like_fold"/>
</dbReference>
<evidence type="ECO:0000256" key="1">
    <source>
        <dbReference type="SAM" id="MobiDB-lite"/>
    </source>
</evidence>
<reference evidence="2" key="1">
    <citation type="submission" date="2020-05" db="EMBL/GenBank/DDBJ databases">
        <authorList>
            <person name="Chiriac C."/>
            <person name="Salcher M."/>
            <person name="Ghai R."/>
            <person name="Kavagutti S V."/>
        </authorList>
    </citation>
    <scope>NUCLEOTIDE SEQUENCE</scope>
</reference>
<protein>
    <submittedName>
        <fullName evidence="2">Unannotated protein</fullName>
    </submittedName>
</protein>
<evidence type="ECO:0000313" key="2">
    <source>
        <dbReference type="EMBL" id="CAB5239962.1"/>
    </source>
</evidence>